<dbReference type="InterPro" id="IPR003791">
    <property type="entry name" value="UPF0178"/>
</dbReference>
<accession>A0A0M0KZ85</accession>
<sequence length="121" mass="13826">MYVASYNQASAHNAEGEWKYVDAEKEAADLYIMNQAKPQDVAVTQDIGLASILVKQGVNVLSPRGRYFEEKDMSEALFMRYVSAKERRAGHYGKGPKRFTDRDRERFKETFQKLLSKLAGI</sequence>
<protein>
    <submittedName>
        <fullName evidence="2">Uncharacterized protein</fullName>
    </submittedName>
</protein>
<keyword evidence="3" id="KW-1185">Reference proteome</keyword>
<dbReference type="AlphaFoldDB" id="A0A0M0KZ85"/>
<dbReference type="PANTHER" id="PTHR35146:SF1">
    <property type="entry name" value="UPF0178 PROTEIN YAII"/>
    <property type="match status" value="1"/>
</dbReference>
<gene>
    <name evidence="2" type="ORF">AMD01_14185</name>
</gene>
<evidence type="ECO:0000256" key="1">
    <source>
        <dbReference type="ARBA" id="ARBA00008522"/>
    </source>
</evidence>
<dbReference type="Proteomes" id="UP000037558">
    <property type="component" value="Unassembled WGS sequence"/>
</dbReference>
<comment type="similarity">
    <text evidence="1">Belongs to the UPF0178 family.</text>
</comment>
<dbReference type="PANTHER" id="PTHR35146">
    <property type="entry name" value="UPF0178 PROTEIN YAII"/>
    <property type="match status" value="1"/>
</dbReference>
<organism evidence="2 3">
    <name type="scientific">Priestia koreensis</name>
    <dbReference type="NCBI Taxonomy" id="284581"/>
    <lineage>
        <taxon>Bacteria</taxon>
        <taxon>Bacillati</taxon>
        <taxon>Bacillota</taxon>
        <taxon>Bacilli</taxon>
        <taxon>Bacillales</taxon>
        <taxon>Bacillaceae</taxon>
        <taxon>Priestia</taxon>
    </lineage>
</organism>
<name>A0A0M0KZ85_9BACI</name>
<evidence type="ECO:0000313" key="2">
    <source>
        <dbReference type="EMBL" id="KOO44114.1"/>
    </source>
</evidence>
<dbReference type="PATRIC" id="fig|284581.3.peg.3908"/>
<reference evidence="3" key="1">
    <citation type="submission" date="2015-08" db="EMBL/GenBank/DDBJ databases">
        <title>Fjat-14210 dsm16467.</title>
        <authorList>
            <person name="Liu B."/>
            <person name="Wang J."/>
            <person name="Zhu Y."/>
            <person name="Liu G."/>
            <person name="Chen Q."/>
            <person name="Chen Z."/>
            <person name="Lan J."/>
            <person name="Che J."/>
            <person name="Ge C."/>
            <person name="Shi H."/>
            <person name="Pan Z."/>
            <person name="Liu X."/>
        </authorList>
    </citation>
    <scope>NUCLEOTIDE SEQUENCE [LARGE SCALE GENOMIC DNA]</scope>
    <source>
        <strain evidence="3">DSM 16467</strain>
    </source>
</reference>
<comment type="caution">
    <text evidence="2">The sequence shown here is derived from an EMBL/GenBank/DDBJ whole genome shotgun (WGS) entry which is preliminary data.</text>
</comment>
<dbReference type="Pfam" id="PF02639">
    <property type="entry name" value="DUF188"/>
    <property type="match status" value="1"/>
</dbReference>
<dbReference type="EMBL" id="LILC01000019">
    <property type="protein sequence ID" value="KOO44114.1"/>
    <property type="molecule type" value="Genomic_DNA"/>
</dbReference>
<proteinExistence type="inferred from homology"/>
<evidence type="ECO:0000313" key="3">
    <source>
        <dbReference type="Proteomes" id="UP000037558"/>
    </source>
</evidence>
<dbReference type="STRING" id="284581.AMD01_14185"/>